<dbReference type="OrthoDB" id="333024at2759"/>
<reference evidence="5" key="1">
    <citation type="journal article" date="2020" name="Fungal Divers.">
        <title>Resolving the Mortierellaceae phylogeny through synthesis of multi-gene phylogenetics and phylogenomics.</title>
        <authorList>
            <person name="Vandepol N."/>
            <person name="Liber J."/>
            <person name="Desiro A."/>
            <person name="Na H."/>
            <person name="Kennedy M."/>
            <person name="Barry K."/>
            <person name="Grigoriev I.V."/>
            <person name="Miller A.N."/>
            <person name="O'Donnell K."/>
            <person name="Stajich J.E."/>
            <person name="Bonito G."/>
        </authorList>
    </citation>
    <scope>NUCLEOTIDE SEQUENCE</scope>
    <source>
        <strain evidence="5">NRRL 2769</strain>
    </source>
</reference>
<dbReference type="Proteomes" id="UP000703661">
    <property type="component" value="Unassembled WGS sequence"/>
</dbReference>
<dbReference type="PANTHER" id="PTHR24113:SF12">
    <property type="entry name" value="RAN GTPASE-ACTIVATING PROTEIN 1"/>
    <property type="match status" value="1"/>
</dbReference>
<keyword evidence="6" id="KW-1185">Reference proteome</keyword>
<feature type="compositionally biased region" description="Polar residues" evidence="4">
    <location>
        <begin position="581"/>
        <end position="608"/>
    </location>
</feature>
<dbReference type="AlphaFoldDB" id="A0A9P6MZ53"/>
<evidence type="ECO:0000256" key="2">
    <source>
        <dbReference type="ARBA" id="ARBA00022614"/>
    </source>
</evidence>
<evidence type="ECO:0000256" key="4">
    <source>
        <dbReference type="SAM" id="MobiDB-lite"/>
    </source>
</evidence>
<evidence type="ECO:0000313" key="6">
    <source>
        <dbReference type="Proteomes" id="UP000703661"/>
    </source>
</evidence>
<evidence type="ECO:0000313" key="5">
    <source>
        <dbReference type="EMBL" id="KAG0019342.1"/>
    </source>
</evidence>
<gene>
    <name evidence="5" type="ORF">BGZ80_005961</name>
</gene>
<feature type="region of interest" description="Disordered" evidence="4">
    <location>
        <begin position="41"/>
        <end position="65"/>
    </location>
</feature>
<protein>
    <recommendedName>
        <fullName evidence="7">RNI-like protein</fullName>
    </recommendedName>
</protein>
<dbReference type="SUPFAM" id="SSF52047">
    <property type="entry name" value="RNI-like"/>
    <property type="match status" value="1"/>
</dbReference>
<evidence type="ECO:0000256" key="3">
    <source>
        <dbReference type="ARBA" id="ARBA00022737"/>
    </source>
</evidence>
<dbReference type="InterPro" id="IPR001611">
    <property type="entry name" value="Leu-rich_rpt"/>
</dbReference>
<dbReference type="SMART" id="SM00368">
    <property type="entry name" value="LRR_RI"/>
    <property type="match status" value="10"/>
</dbReference>
<dbReference type="GO" id="GO:0005829">
    <property type="term" value="C:cytosol"/>
    <property type="evidence" value="ECO:0007669"/>
    <property type="project" value="TreeGrafter"/>
</dbReference>
<keyword evidence="2" id="KW-0433">Leucine-rich repeat</keyword>
<keyword evidence="3" id="KW-0677">Repeat</keyword>
<evidence type="ECO:0008006" key="7">
    <source>
        <dbReference type="Google" id="ProtNLM"/>
    </source>
</evidence>
<proteinExistence type="predicted"/>
<feature type="compositionally biased region" description="Low complexity" evidence="4">
    <location>
        <begin position="49"/>
        <end position="65"/>
    </location>
</feature>
<accession>A0A9P6MZ53</accession>
<organism evidence="5 6">
    <name type="scientific">Entomortierella chlamydospora</name>
    <dbReference type="NCBI Taxonomy" id="101097"/>
    <lineage>
        <taxon>Eukaryota</taxon>
        <taxon>Fungi</taxon>
        <taxon>Fungi incertae sedis</taxon>
        <taxon>Mucoromycota</taxon>
        <taxon>Mortierellomycotina</taxon>
        <taxon>Mortierellomycetes</taxon>
        <taxon>Mortierellales</taxon>
        <taxon>Mortierellaceae</taxon>
        <taxon>Entomortierella</taxon>
    </lineage>
</organism>
<comment type="caution">
    <text evidence="5">The sequence shown here is derived from an EMBL/GenBank/DDBJ whole genome shotgun (WGS) entry which is preliminary data.</text>
</comment>
<feature type="compositionally biased region" description="Polar residues" evidence="4">
    <location>
        <begin position="615"/>
        <end position="629"/>
    </location>
</feature>
<dbReference type="EMBL" id="JAAAID010000294">
    <property type="protein sequence ID" value="KAG0019342.1"/>
    <property type="molecule type" value="Genomic_DNA"/>
</dbReference>
<dbReference type="PANTHER" id="PTHR24113">
    <property type="entry name" value="RAN GTPASE-ACTIVATING PROTEIN 1"/>
    <property type="match status" value="1"/>
</dbReference>
<feature type="region of interest" description="Disordered" evidence="4">
    <location>
        <begin position="546"/>
        <end position="645"/>
    </location>
</feature>
<name>A0A9P6MZ53_9FUNG</name>
<dbReference type="InterPro" id="IPR032675">
    <property type="entry name" value="LRR_dom_sf"/>
</dbReference>
<dbReference type="GO" id="GO:0005634">
    <property type="term" value="C:nucleus"/>
    <property type="evidence" value="ECO:0007669"/>
    <property type="project" value="TreeGrafter"/>
</dbReference>
<dbReference type="GO" id="GO:0005096">
    <property type="term" value="F:GTPase activator activity"/>
    <property type="evidence" value="ECO:0007669"/>
    <property type="project" value="UniProtKB-KW"/>
</dbReference>
<dbReference type="GO" id="GO:0006913">
    <property type="term" value="P:nucleocytoplasmic transport"/>
    <property type="evidence" value="ECO:0007669"/>
    <property type="project" value="TreeGrafter"/>
</dbReference>
<evidence type="ECO:0000256" key="1">
    <source>
        <dbReference type="ARBA" id="ARBA00022468"/>
    </source>
</evidence>
<dbReference type="Pfam" id="PF13516">
    <property type="entry name" value="LRR_6"/>
    <property type="match status" value="5"/>
</dbReference>
<keyword evidence="1" id="KW-0343">GTPase activation</keyword>
<dbReference type="GO" id="GO:0031267">
    <property type="term" value="F:small GTPase binding"/>
    <property type="evidence" value="ECO:0007669"/>
    <property type="project" value="TreeGrafter"/>
</dbReference>
<dbReference type="GO" id="GO:0048471">
    <property type="term" value="C:perinuclear region of cytoplasm"/>
    <property type="evidence" value="ECO:0007669"/>
    <property type="project" value="TreeGrafter"/>
</dbReference>
<dbReference type="InterPro" id="IPR027038">
    <property type="entry name" value="RanGap"/>
</dbReference>
<sequence>MVRLTRNQSLPAPSSNGTALRKVSTGVFSFPTLNLTRTSSERSFTDNFGNGSSSRSLSKSRSRSGSIAPIPLAPIISAIQKGNFVTLSEMDLDALIRDMTGKDSKVLEALNITAASISAADAKVLAKLIKSSDAANIKTLKMEGNTISQQATKVMFEAWKFNKTISTLSLARSGVNDKTIKYLSRVIVKNETLKTLDLSGNHITAQGAGILAEALIINRSVTRLCLQSNSIKKAGAPHLAMILAKNRVIRHLNIGSNNLGAEGIIYIAEAVRFNRTLNSLSLDMNEMGARGASAVATALVSNRHLTHLYIPHNNIGDKGLADICESLKRNKSLISLDLELNHIGQGKSIIGLKALGEVLKVNATLRELNLSFNLFSAEAIQELALGMASNSTLESVIFTNCCLPTEAAVSLSKALTATTGLQNLGLINNPEIGVDGYWALASSLVRNRSLKGIQLDYNSEDRQALYESFQNSLTRNHIWQQAIYKAACRILVLARVVMLGRPANQKLLQFQQQHHIQQHHIRHHSQNPGWKLLRLVGVGRSNSSNSISSLWSTGKKEGNHGLQSNGADGGGAEGDFGPNMSHGNTYSRQSGSSSKAVLRQESSSSLAPNSRHGLHSSNSTAKDTNSQQLVRGHRHSSSNATSTTLVEADMDYNPHRILANLANLPHEIFENVCAFLDEGRNMNIAQVRATVRVAGDKSTLARHYTREKMLERIFNSRYISPQGTRYSLKPGDERI</sequence>
<dbReference type="Gene3D" id="3.80.10.10">
    <property type="entry name" value="Ribonuclease Inhibitor"/>
    <property type="match status" value="3"/>
</dbReference>